<name>A0A1Y1QM75_9GAMM</name>
<dbReference type="Pfam" id="PF02518">
    <property type="entry name" value="HATPase_c"/>
    <property type="match status" value="1"/>
</dbReference>
<evidence type="ECO:0000256" key="13">
    <source>
        <dbReference type="SAM" id="Phobius"/>
    </source>
</evidence>
<dbReference type="InterPro" id="IPR025201">
    <property type="entry name" value="KdpD_TM"/>
</dbReference>
<evidence type="ECO:0000256" key="4">
    <source>
        <dbReference type="ARBA" id="ARBA00022553"/>
    </source>
</evidence>
<sequence>MKNGLEARPLWQRHLLALLVVGVTTLLAVPLHNHLDLANTAMLFLLTVALVAVKLGRRPAILTAFCSVIAFDFFFVPPHWSLSVAHAQYLVTFAVMLVVALIITHLTAGLRQQATDANTREQQALSLYELEKVAHEARMQMLSERLRNTILSALSHDIRTPLTSLYGLAESLKLSKPPLPPDTQETITAIRDQALHLNSMVSNLLEMARLQAGGMKFRKEWQPLEEVIGASTKLLKVALRHHPVKVSLPTDLPLLEFDAILMERVFCNLLENAAKYSPAGSTLQITAKLLPTQVEICVCNPGEGFPADKLNQVFELFERGNHESSIPGVGLGLSICRAIIEAHDGDIAASNPSEGGGCICFHLPLGTPPIIEPEPFQATGNTP</sequence>
<keyword evidence="7" id="KW-0547">Nucleotide-binding</keyword>
<comment type="caution">
    <text evidence="15">The sequence shown here is derived from an EMBL/GenBank/DDBJ whole genome shotgun (WGS) entry which is preliminary data.</text>
</comment>
<accession>A0A1Y1QM75</accession>
<dbReference type="Pfam" id="PF13493">
    <property type="entry name" value="DUF4118"/>
    <property type="match status" value="1"/>
</dbReference>
<dbReference type="CDD" id="cd00082">
    <property type="entry name" value="HisKA"/>
    <property type="match status" value="1"/>
</dbReference>
<dbReference type="InterPro" id="IPR005467">
    <property type="entry name" value="His_kinase_dom"/>
</dbReference>
<dbReference type="SMART" id="SM00387">
    <property type="entry name" value="HATPase_c"/>
    <property type="match status" value="1"/>
</dbReference>
<dbReference type="InterPro" id="IPR003594">
    <property type="entry name" value="HATPase_dom"/>
</dbReference>
<evidence type="ECO:0000256" key="6">
    <source>
        <dbReference type="ARBA" id="ARBA00022692"/>
    </source>
</evidence>
<evidence type="ECO:0000259" key="14">
    <source>
        <dbReference type="PROSITE" id="PS50109"/>
    </source>
</evidence>
<keyword evidence="11" id="KW-0902">Two-component regulatory system</keyword>
<proteinExistence type="predicted"/>
<evidence type="ECO:0000313" key="15">
    <source>
        <dbReference type="EMBL" id="OQX09070.1"/>
    </source>
</evidence>
<dbReference type="Gene3D" id="1.10.287.130">
    <property type="match status" value="1"/>
</dbReference>
<evidence type="ECO:0000256" key="5">
    <source>
        <dbReference type="ARBA" id="ARBA00022679"/>
    </source>
</evidence>
<comment type="subcellular location">
    <subcellularLocation>
        <location evidence="2">Membrane</location>
        <topology evidence="2">Multi-pass membrane protein</topology>
    </subcellularLocation>
</comment>
<protein>
    <recommendedName>
        <fullName evidence="3">histidine kinase</fullName>
        <ecNumber evidence="3">2.7.13.3</ecNumber>
    </recommendedName>
</protein>
<dbReference type="PANTHER" id="PTHR45569:SF1">
    <property type="entry name" value="SENSOR PROTEIN KDPD"/>
    <property type="match status" value="1"/>
</dbReference>
<evidence type="ECO:0000256" key="8">
    <source>
        <dbReference type="ARBA" id="ARBA00022777"/>
    </source>
</evidence>
<evidence type="ECO:0000256" key="7">
    <source>
        <dbReference type="ARBA" id="ARBA00022741"/>
    </source>
</evidence>
<dbReference type="SMART" id="SM00388">
    <property type="entry name" value="HisKA"/>
    <property type="match status" value="1"/>
</dbReference>
<feature type="transmembrane region" description="Helical" evidence="13">
    <location>
        <begin position="37"/>
        <end position="53"/>
    </location>
</feature>
<keyword evidence="8" id="KW-0418">Kinase</keyword>
<dbReference type="EC" id="2.7.13.3" evidence="3"/>
<dbReference type="Gene3D" id="1.20.120.620">
    <property type="entry name" value="Backbone structure of the membrane domain of e. Coli histidine kinase receptor kdpd"/>
    <property type="match status" value="1"/>
</dbReference>
<dbReference type="InterPro" id="IPR038318">
    <property type="entry name" value="KdpD_sf"/>
</dbReference>
<evidence type="ECO:0000256" key="3">
    <source>
        <dbReference type="ARBA" id="ARBA00012438"/>
    </source>
</evidence>
<evidence type="ECO:0000256" key="1">
    <source>
        <dbReference type="ARBA" id="ARBA00000085"/>
    </source>
</evidence>
<dbReference type="EMBL" id="MTEJ01000155">
    <property type="protein sequence ID" value="OQX09070.1"/>
    <property type="molecule type" value="Genomic_DNA"/>
</dbReference>
<dbReference type="Gene3D" id="3.30.565.10">
    <property type="entry name" value="Histidine kinase-like ATPase, C-terminal domain"/>
    <property type="match status" value="1"/>
</dbReference>
<dbReference type="Pfam" id="PF00512">
    <property type="entry name" value="HisKA"/>
    <property type="match status" value="1"/>
</dbReference>
<dbReference type="PANTHER" id="PTHR45569">
    <property type="entry name" value="SENSOR PROTEIN KDPD"/>
    <property type="match status" value="1"/>
</dbReference>
<keyword evidence="4" id="KW-0597">Phosphoprotein</keyword>
<keyword evidence="9" id="KW-0067">ATP-binding</keyword>
<evidence type="ECO:0000256" key="10">
    <source>
        <dbReference type="ARBA" id="ARBA00022989"/>
    </source>
</evidence>
<organism evidence="15 16">
    <name type="scientific">Thiothrix lacustris</name>
    <dbReference type="NCBI Taxonomy" id="525917"/>
    <lineage>
        <taxon>Bacteria</taxon>
        <taxon>Pseudomonadati</taxon>
        <taxon>Pseudomonadota</taxon>
        <taxon>Gammaproteobacteria</taxon>
        <taxon>Thiotrichales</taxon>
        <taxon>Thiotrichaceae</taxon>
        <taxon>Thiothrix</taxon>
    </lineage>
</organism>
<dbReference type="Proteomes" id="UP000192491">
    <property type="component" value="Unassembled WGS sequence"/>
</dbReference>
<evidence type="ECO:0000313" key="16">
    <source>
        <dbReference type="Proteomes" id="UP000192491"/>
    </source>
</evidence>
<dbReference type="PROSITE" id="PS50109">
    <property type="entry name" value="HIS_KIN"/>
    <property type="match status" value="1"/>
</dbReference>
<evidence type="ECO:0000256" key="2">
    <source>
        <dbReference type="ARBA" id="ARBA00004141"/>
    </source>
</evidence>
<evidence type="ECO:0000256" key="12">
    <source>
        <dbReference type="ARBA" id="ARBA00023136"/>
    </source>
</evidence>
<keyword evidence="6 13" id="KW-0812">Transmembrane</keyword>
<dbReference type="InterPro" id="IPR036097">
    <property type="entry name" value="HisK_dim/P_sf"/>
</dbReference>
<dbReference type="GO" id="GO:0005524">
    <property type="term" value="F:ATP binding"/>
    <property type="evidence" value="ECO:0007669"/>
    <property type="project" value="UniProtKB-KW"/>
</dbReference>
<dbReference type="PRINTS" id="PR00344">
    <property type="entry name" value="BCTRLSENSOR"/>
</dbReference>
<gene>
    <name evidence="15" type="ORF">BWK73_23745</name>
</gene>
<feature type="transmembrane region" description="Helical" evidence="13">
    <location>
        <begin position="89"/>
        <end position="110"/>
    </location>
</feature>
<feature type="domain" description="Histidine kinase" evidence="14">
    <location>
        <begin position="153"/>
        <end position="367"/>
    </location>
</feature>
<dbReference type="GO" id="GO:0000155">
    <property type="term" value="F:phosphorelay sensor kinase activity"/>
    <property type="evidence" value="ECO:0007669"/>
    <property type="project" value="InterPro"/>
</dbReference>
<keyword evidence="12 13" id="KW-0472">Membrane</keyword>
<dbReference type="GO" id="GO:0005886">
    <property type="term" value="C:plasma membrane"/>
    <property type="evidence" value="ECO:0007669"/>
    <property type="project" value="TreeGrafter"/>
</dbReference>
<keyword evidence="5" id="KW-0808">Transferase</keyword>
<dbReference type="SUPFAM" id="SSF47384">
    <property type="entry name" value="Homodimeric domain of signal transducing histidine kinase"/>
    <property type="match status" value="1"/>
</dbReference>
<dbReference type="SUPFAM" id="SSF55874">
    <property type="entry name" value="ATPase domain of HSP90 chaperone/DNA topoisomerase II/histidine kinase"/>
    <property type="match status" value="1"/>
</dbReference>
<evidence type="ECO:0000256" key="11">
    <source>
        <dbReference type="ARBA" id="ARBA00023012"/>
    </source>
</evidence>
<dbReference type="AlphaFoldDB" id="A0A1Y1QM75"/>
<dbReference type="InterPro" id="IPR003661">
    <property type="entry name" value="HisK_dim/P_dom"/>
</dbReference>
<dbReference type="InterPro" id="IPR036890">
    <property type="entry name" value="HATPase_C_sf"/>
</dbReference>
<evidence type="ECO:0000256" key="9">
    <source>
        <dbReference type="ARBA" id="ARBA00022840"/>
    </source>
</evidence>
<feature type="transmembrane region" description="Helical" evidence="13">
    <location>
        <begin position="60"/>
        <end position="77"/>
    </location>
</feature>
<feature type="transmembrane region" description="Helical" evidence="13">
    <location>
        <begin position="12"/>
        <end position="31"/>
    </location>
</feature>
<dbReference type="InterPro" id="IPR004358">
    <property type="entry name" value="Sig_transdc_His_kin-like_C"/>
</dbReference>
<reference evidence="15 16" key="1">
    <citation type="submission" date="2017-01" db="EMBL/GenBank/DDBJ databases">
        <title>Novel large sulfur bacteria in the metagenomes of groundwater-fed chemosynthetic microbial mats in the Lake Huron basin.</title>
        <authorList>
            <person name="Sharrar A.M."/>
            <person name="Flood B.E."/>
            <person name="Bailey J.V."/>
            <person name="Jones D.S."/>
            <person name="Biddanda B."/>
            <person name="Ruberg S.A."/>
            <person name="Marcus D.N."/>
            <person name="Dick G.J."/>
        </authorList>
    </citation>
    <scope>NUCLEOTIDE SEQUENCE [LARGE SCALE GENOMIC DNA]</scope>
    <source>
        <strain evidence="15">A8</strain>
    </source>
</reference>
<dbReference type="InterPro" id="IPR052023">
    <property type="entry name" value="Histidine_kinase_KdpD"/>
</dbReference>
<comment type="catalytic activity">
    <reaction evidence="1">
        <text>ATP + protein L-histidine = ADP + protein N-phospho-L-histidine.</text>
        <dbReference type="EC" id="2.7.13.3"/>
    </reaction>
</comment>
<keyword evidence="10 13" id="KW-1133">Transmembrane helix</keyword>